<dbReference type="InterPro" id="IPR010730">
    <property type="entry name" value="HET"/>
</dbReference>
<keyword evidence="3" id="KW-1185">Reference proteome</keyword>
<protein>
    <recommendedName>
        <fullName evidence="1">Heterokaryon incompatibility domain-containing protein</fullName>
    </recommendedName>
</protein>
<dbReference type="EMBL" id="JAXOVC010000007">
    <property type="protein sequence ID" value="KAK4499695.1"/>
    <property type="molecule type" value="Genomic_DNA"/>
</dbReference>
<gene>
    <name evidence="2" type="ORF">PRZ48_010213</name>
</gene>
<dbReference type="PANTHER" id="PTHR33112:SF12">
    <property type="entry name" value="HETEROKARYON INCOMPATIBILITY DOMAIN-CONTAINING PROTEIN"/>
    <property type="match status" value="1"/>
</dbReference>
<sequence>MIMQIPPATVGEGDQPSKATKAVMHALRQCFDVRALPVSIRDGVGIAAKLGFQYIWVDALCIVQDDERDIAEQIAQMHSIYASSTLAIAAVRVY</sequence>
<reference evidence="2 3" key="1">
    <citation type="journal article" date="2023" name="G3 (Bethesda)">
        <title>A chromosome-level genome assembly of Zasmidium syzygii isolated from banana leaves.</title>
        <authorList>
            <person name="van Westerhoven A.C."/>
            <person name="Mehrabi R."/>
            <person name="Talebi R."/>
            <person name="Steentjes M.B.F."/>
            <person name="Corcolon B."/>
            <person name="Chong P.A."/>
            <person name="Kema G.H.J."/>
            <person name="Seidl M.F."/>
        </authorList>
    </citation>
    <scope>NUCLEOTIDE SEQUENCE [LARGE SCALE GENOMIC DNA]</scope>
    <source>
        <strain evidence="2 3">P124</strain>
    </source>
</reference>
<accession>A0ABR0EEY0</accession>
<dbReference type="PANTHER" id="PTHR33112">
    <property type="entry name" value="DOMAIN PROTEIN, PUTATIVE-RELATED"/>
    <property type="match status" value="1"/>
</dbReference>
<proteinExistence type="predicted"/>
<dbReference type="Proteomes" id="UP001305779">
    <property type="component" value="Unassembled WGS sequence"/>
</dbReference>
<evidence type="ECO:0000259" key="1">
    <source>
        <dbReference type="Pfam" id="PF06985"/>
    </source>
</evidence>
<organism evidence="2 3">
    <name type="scientific">Zasmidium cellare</name>
    <name type="common">Wine cellar mold</name>
    <name type="synonym">Racodium cellare</name>
    <dbReference type="NCBI Taxonomy" id="395010"/>
    <lineage>
        <taxon>Eukaryota</taxon>
        <taxon>Fungi</taxon>
        <taxon>Dikarya</taxon>
        <taxon>Ascomycota</taxon>
        <taxon>Pezizomycotina</taxon>
        <taxon>Dothideomycetes</taxon>
        <taxon>Dothideomycetidae</taxon>
        <taxon>Mycosphaerellales</taxon>
        <taxon>Mycosphaerellaceae</taxon>
        <taxon>Zasmidium</taxon>
    </lineage>
</organism>
<evidence type="ECO:0000313" key="3">
    <source>
        <dbReference type="Proteomes" id="UP001305779"/>
    </source>
</evidence>
<dbReference type="Pfam" id="PF06985">
    <property type="entry name" value="HET"/>
    <property type="match status" value="1"/>
</dbReference>
<feature type="domain" description="Heterokaryon incompatibility" evidence="1">
    <location>
        <begin position="32"/>
        <end position="91"/>
    </location>
</feature>
<evidence type="ECO:0000313" key="2">
    <source>
        <dbReference type="EMBL" id="KAK4499695.1"/>
    </source>
</evidence>
<comment type="caution">
    <text evidence="2">The sequence shown here is derived from an EMBL/GenBank/DDBJ whole genome shotgun (WGS) entry which is preliminary data.</text>
</comment>
<name>A0ABR0EEY0_ZASCE</name>